<dbReference type="EC" id="2.-.-.-" evidence="3"/>
<dbReference type="AlphaFoldDB" id="A0A2X0VMU1"/>
<dbReference type="Pfam" id="PF01075">
    <property type="entry name" value="Glyco_transf_9"/>
    <property type="match status" value="1"/>
</dbReference>
<keyword evidence="4" id="KW-1185">Reference proteome</keyword>
<keyword evidence="1" id="KW-0328">Glycosyltransferase</keyword>
<dbReference type="CDD" id="cd03789">
    <property type="entry name" value="GT9_LPS_heptosyltransferase"/>
    <property type="match status" value="1"/>
</dbReference>
<dbReference type="GO" id="GO:0009244">
    <property type="term" value="P:lipopolysaccharide core region biosynthetic process"/>
    <property type="evidence" value="ECO:0007669"/>
    <property type="project" value="TreeGrafter"/>
</dbReference>
<dbReference type="InterPro" id="IPR002201">
    <property type="entry name" value="Glyco_trans_9"/>
</dbReference>
<sequence length="348" mass="38823">MSSLQSICILRLSALGDCINAYAFALGIKRGYADISVSLIMDRRFSALFSDSAEKSGIEIISIDLKSMSLMQARKELKVRLNKRCFDVLFNIQTSIKASILSTAIRAKSKIGYDKSRSREAQFLFINKRALPVAGEHVLDGFLGFARAVDLNVKPCFDLFITDEERHRAHELCPTDNKLFLLSPCSAKKEKNWTFDGYLSCAKHMSSLGYTVVLTAGGVEYEKNYCHELYQKLVESSCSVINLAGKTSLRELAAICSISSLALCPDSGTMHLCNAVGTKVVGLFAIHNEKRVGPYNFMPYTVSVYKIMASAELNNKEPSWRYRVKNKNAMQAIRVFDVIDMLNKAVDK</sequence>
<dbReference type="PANTHER" id="PTHR30160">
    <property type="entry name" value="TETRAACYLDISACCHARIDE 4'-KINASE-RELATED"/>
    <property type="match status" value="1"/>
</dbReference>
<reference evidence="3 4" key="1">
    <citation type="submission" date="2018-06" db="EMBL/GenBank/DDBJ databases">
        <authorList>
            <consortium name="Pathogen Informatics"/>
            <person name="Doyle S."/>
        </authorList>
    </citation>
    <scope>NUCLEOTIDE SEQUENCE [LARGE SCALE GENOMIC DNA]</scope>
    <source>
        <strain evidence="3 4">NCTC13093</strain>
    </source>
</reference>
<dbReference type="InterPro" id="IPR051199">
    <property type="entry name" value="LPS_LOS_Heptosyltrfase"/>
</dbReference>
<dbReference type="SUPFAM" id="SSF53756">
    <property type="entry name" value="UDP-Glycosyltransferase/glycogen phosphorylase"/>
    <property type="match status" value="1"/>
</dbReference>
<evidence type="ECO:0000313" key="3">
    <source>
        <dbReference type="EMBL" id="SPT69060.1"/>
    </source>
</evidence>
<keyword evidence="2 3" id="KW-0808">Transferase</keyword>
<dbReference type="GO" id="GO:0008713">
    <property type="term" value="F:ADP-heptose-lipopolysaccharide heptosyltransferase activity"/>
    <property type="evidence" value="ECO:0007669"/>
    <property type="project" value="TreeGrafter"/>
</dbReference>
<gene>
    <name evidence="3" type="primary">rfaQ</name>
    <name evidence="3" type="ORF">NCTC13093_00423</name>
</gene>
<dbReference type="GO" id="GO:0005829">
    <property type="term" value="C:cytosol"/>
    <property type="evidence" value="ECO:0007669"/>
    <property type="project" value="TreeGrafter"/>
</dbReference>
<dbReference type="PANTHER" id="PTHR30160:SF21">
    <property type="entry name" value="LIPOPOLYSACCHARIDE CORE HEPTOSYLTRANSFERASE OPSX"/>
    <property type="match status" value="1"/>
</dbReference>
<dbReference type="RefSeq" id="WP_113743248.1">
    <property type="nucleotide sequence ID" value="NZ_UAPV01000001.1"/>
</dbReference>
<organism evidence="3 4">
    <name type="scientific">Anaerobiospirillum thomasii</name>
    <dbReference type="NCBI Taxonomy" id="179995"/>
    <lineage>
        <taxon>Bacteria</taxon>
        <taxon>Pseudomonadati</taxon>
        <taxon>Pseudomonadota</taxon>
        <taxon>Gammaproteobacteria</taxon>
        <taxon>Aeromonadales</taxon>
        <taxon>Succinivibrionaceae</taxon>
        <taxon>Anaerobiospirillum</taxon>
    </lineage>
</organism>
<evidence type="ECO:0000256" key="2">
    <source>
        <dbReference type="ARBA" id="ARBA00022679"/>
    </source>
</evidence>
<proteinExistence type="predicted"/>
<name>A0A2X0VMU1_9GAMM</name>
<accession>A0A2X0VMU1</accession>
<protein>
    <submittedName>
        <fullName evidence="3">Lipopolysaccharide core heptosyltransferase rfaQ</fullName>
        <ecNumber evidence="3">2.-.-.-</ecNumber>
    </submittedName>
</protein>
<evidence type="ECO:0000313" key="4">
    <source>
        <dbReference type="Proteomes" id="UP000250086"/>
    </source>
</evidence>
<dbReference type="Gene3D" id="3.40.50.2000">
    <property type="entry name" value="Glycogen Phosphorylase B"/>
    <property type="match status" value="2"/>
</dbReference>
<dbReference type="EMBL" id="UAPV01000001">
    <property type="protein sequence ID" value="SPT69060.1"/>
    <property type="molecule type" value="Genomic_DNA"/>
</dbReference>
<dbReference type="Proteomes" id="UP000250086">
    <property type="component" value="Unassembled WGS sequence"/>
</dbReference>
<evidence type="ECO:0000256" key="1">
    <source>
        <dbReference type="ARBA" id="ARBA00022676"/>
    </source>
</evidence>